<accession>A0A366HMX1</accession>
<reference evidence="3 4" key="1">
    <citation type="submission" date="2018-06" db="EMBL/GenBank/DDBJ databases">
        <title>Genomic Encyclopedia of Type Strains, Phase IV (KMG-IV): sequencing the most valuable type-strain genomes for metagenomic binning, comparative biology and taxonomic classification.</title>
        <authorList>
            <person name="Goeker M."/>
        </authorList>
    </citation>
    <scope>NUCLEOTIDE SEQUENCE [LARGE SCALE GENOMIC DNA]</scope>
    <source>
        <strain evidence="3 4">DSM 25532</strain>
    </source>
</reference>
<sequence length="289" mass="32530">MSIHFLNDGSDFRSRSSGGGSLAKGRRDNSLFWWTILITLLMGLATFCWFFSIMVFKYPEKPFHYRLLTKLEKLDPIQKFDPLKIPNGAFVGPRDLLAKYYNFNPEQLHLANDLLKRSYIMNYIAENPVYVKGTYVVMFARPLKEGDVMQDGWVIRARSEELEDVQVELLLPGAKSAEAPFKPDQKFTLDNKNHICCVINVERNRDTDGVCATVTPLTYTGFTTPEKQPIEIAPPKKLNMEAGWPVLAMDPPMPAIPVEEKAPGSDAPKAIPVAEPVKPANTAQVKVSR</sequence>
<protein>
    <submittedName>
        <fullName evidence="3">Uncharacterized protein</fullName>
    </submittedName>
</protein>
<evidence type="ECO:0000313" key="4">
    <source>
        <dbReference type="Proteomes" id="UP000253426"/>
    </source>
</evidence>
<keyword evidence="2" id="KW-0472">Membrane</keyword>
<organism evidence="3 4">
    <name type="scientific">Roseimicrobium gellanilyticum</name>
    <dbReference type="NCBI Taxonomy" id="748857"/>
    <lineage>
        <taxon>Bacteria</taxon>
        <taxon>Pseudomonadati</taxon>
        <taxon>Verrucomicrobiota</taxon>
        <taxon>Verrucomicrobiia</taxon>
        <taxon>Verrucomicrobiales</taxon>
        <taxon>Verrucomicrobiaceae</taxon>
        <taxon>Roseimicrobium</taxon>
    </lineage>
</organism>
<evidence type="ECO:0000256" key="2">
    <source>
        <dbReference type="SAM" id="Phobius"/>
    </source>
</evidence>
<dbReference type="RefSeq" id="WP_113958916.1">
    <property type="nucleotide sequence ID" value="NZ_QNRR01000004.1"/>
</dbReference>
<gene>
    <name evidence="3" type="ORF">DES53_104343</name>
</gene>
<dbReference type="Proteomes" id="UP000253426">
    <property type="component" value="Unassembled WGS sequence"/>
</dbReference>
<keyword evidence="4" id="KW-1185">Reference proteome</keyword>
<dbReference type="EMBL" id="QNRR01000004">
    <property type="protein sequence ID" value="RBP44522.1"/>
    <property type="molecule type" value="Genomic_DNA"/>
</dbReference>
<dbReference type="AlphaFoldDB" id="A0A366HMX1"/>
<evidence type="ECO:0000313" key="3">
    <source>
        <dbReference type="EMBL" id="RBP44522.1"/>
    </source>
</evidence>
<feature type="region of interest" description="Disordered" evidence="1">
    <location>
        <begin position="1"/>
        <end position="24"/>
    </location>
</feature>
<name>A0A366HMX1_9BACT</name>
<keyword evidence="2" id="KW-0812">Transmembrane</keyword>
<keyword evidence="2" id="KW-1133">Transmembrane helix</keyword>
<feature type="transmembrane region" description="Helical" evidence="2">
    <location>
        <begin position="31"/>
        <end position="56"/>
    </location>
</feature>
<comment type="caution">
    <text evidence="3">The sequence shown here is derived from an EMBL/GenBank/DDBJ whole genome shotgun (WGS) entry which is preliminary data.</text>
</comment>
<evidence type="ECO:0000256" key="1">
    <source>
        <dbReference type="SAM" id="MobiDB-lite"/>
    </source>
</evidence>
<dbReference type="OrthoDB" id="185376at2"/>
<proteinExistence type="predicted"/>